<sequence length="272" mass="31689">MKTGRGLMEFESHRTLTSIYALDIMSVPLIKEANVIFRCFDAIRHTENVFENKRQPFNGEGLGESELLRNNRHHRVRTSIAEVLRHLGWEVHEEVHCISAADSNRRADIIAIGRVKDKAMVSDPTIRFERNLSQVDEVNKEKQEIYELCLPFLSFKYNIPVNQWVVKAPDVCREIKARRVRWLGHICRKDENDPCKKLTLTIPFGTRKVGRPQLRWLDEVEKDIIAAGVRMENKGVRSKDMEKHRWGGQGWNPAVEPKKEKKKNLFPVELML</sequence>
<evidence type="ECO:0000313" key="2">
    <source>
        <dbReference type="Proteomes" id="UP001148838"/>
    </source>
</evidence>
<protein>
    <submittedName>
        <fullName evidence="1">Uncharacterized protein</fullName>
    </submittedName>
</protein>
<accession>A0ABQ8TJZ7</accession>
<proteinExistence type="predicted"/>
<reference evidence="1 2" key="1">
    <citation type="journal article" date="2022" name="Allergy">
        <title>Genome assembly and annotation of Periplaneta americana reveal a comprehensive cockroach allergen profile.</title>
        <authorList>
            <person name="Wang L."/>
            <person name="Xiong Q."/>
            <person name="Saelim N."/>
            <person name="Wang L."/>
            <person name="Nong W."/>
            <person name="Wan A.T."/>
            <person name="Shi M."/>
            <person name="Liu X."/>
            <person name="Cao Q."/>
            <person name="Hui J.H.L."/>
            <person name="Sookrung N."/>
            <person name="Leung T.F."/>
            <person name="Tungtrongchitr A."/>
            <person name="Tsui S.K.W."/>
        </authorList>
    </citation>
    <scope>NUCLEOTIDE SEQUENCE [LARGE SCALE GENOMIC DNA]</scope>
    <source>
        <strain evidence="1">PWHHKU_190912</strain>
    </source>
</reference>
<name>A0ABQ8TJZ7_PERAM</name>
<evidence type="ECO:0000313" key="1">
    <source>
        <dbReference type="EMBL" id="KAJ4446588.1"/>
    </source>
</evidence>
<gene>
    <name evidence="1" type="ORF">ANN_13285</name>
</gene>
<dbReference type="Proteomes" id="UP001148838">
    <property type="component" value="Unassembled WGS sequence"/>
</dbReference>
<comment type="caution">
    <text evidence="1">The sequence shown here is derived from an EMBL/GenBank/DDBJ whole genome shotgun (WGS) entry which is preliminary data.</text>
</comment>
<organism evidence="1 2">
    <name type="scientific">Periplaneta americana</name>
    <name type="common">American cockroach</name>
    <name type="synonym">Blatta americana</name>
    <dbReference type="NCBI Taxonomy" id="6978"/>
    <lineage>
        <taxon>Eukaryota</taxon>
        <taxon>Metazoa</taxon>
        <taxon>Ecdysozoa</taxon>
        <taxon>Arthropoda</taxon>
        <taxon>Hexapoda</taxon>
        <taxon>Insecta</taxon>
        <taxon>Pterygota</taxon>
        <taxon>Neoptera</taxon>
        <taxon>Polyneoptera</taxon>
        <taxon>Dictyoptera</taxon>
        <taxon>Blattodea</taxon>
        <taxon>Blattoidea</taxon>
        <taxon>Blattidae</taxon>
        <taxon>Blattinae</taxon>
        <taxon>Periplaneta</taxon>
    </lineage>
</organism>
<dbReference type="EMBL" id="JAJSOF020000009">
    <property type="protein sequence ID" value="KAJ4446588.1"/>
    <property type="molecule type" value="Genomic_DNA"/>
</dbReference>
<keyword evidence="2" id="KW-1185">Reference proteome</keyword>